<feature type="compositionally biased region" description="Acidic residues" evidence="1">
    <location>
        <begin position="69"/>
        <end position="80"/>
    </location>
</feature>
<sequence length="103" mass="10848">MSTESDSKKPHTDENSSPIPQTALDKSSPQPEKAVETTSNNSSARVLAGYLPGLDAYGDSDNTDASSVDSDDDDSTDVEDAALLLTPVALTRGKTKREAESCE</sequence>
<dbReference type="AlphaFoldDB" id="A0A5K3FEA8"/>
<accession>A0A5K3FEA8</accession>
<organism evidence="2">
    <name type="scientific">Mesocestoides corti</name>
    <name type="common">Flatworm</name>
    <dbReference type="NCBI Taxonomy" id="53468"/>
    <lineage>
        <taxon>Eukaryota</taxon>
        <taxon>Metazoa</taxon>
        <taxon>Spiralia</taxon>
        <taxon>Lophotrochozoa</taxon>
        <taxon>Platyhelminthes</taxon>
        <taxon>Cestoda</taxon>
        <taxon>Eucestoda</taxon>
        <taxon>Cyclophyllidea</taxon>
        <taxon>Mesocestoididae</taxon>
        <taxon>Mesocestoides</taxon>
    </lineage>
</organism>
<protein>
    <submittedName>
        <fullName evidence="2">CTNNB1 binding N-teminal domain-containing protein</fullName>
    </submittedName>
</protein>
<evidence type="ECO:0000313" key="2">
    <source>
        <dbReference type="WBParaSite" id="MCU_007147-RA"/>
    </source>
</evidence>
<proteinExistence type="predicted"/>
<feature type="compositionally biased region" description="Polar residues" evidence="1">
    <location>
        <begin position="15"/>
        <end position="44"/>
    </location>
</feature>
<feature type="compositionally biased region" description="Basic and acidic residues" evidence="1">
    <location>
        <begin position="1"/>
        <end position="14"/>
    </location>
</feature>
<reference evidence="2" key="1">
    <citation type="submission" date="2019-11" db="UniProtKB">
        <authorList>
            <consortium name="WormBaseParasite"/>
        </authorList>
    </citation>
    <scope>IDENTIFICATION</scope>
</reference>
<feature type="compositionally biased region" description="Low complexity" evidence="1">
    <location>
        <begin position="59"/>
        <end position="68"/>
    </location>
</feature>
<name>A0A5K3FEA8_MESCO</name>
<feature type="region of interest" description="Disordered" evidence="1">
    <location>
        <begin position="1"/>
        <end position="81"/>
    </location>
</feature>
<evidence type="ECO:0000256" key="1">
    <source>
        <dbReference type="SAM" id="MobiDB-lite"/>
    </source>
</evidence>
<dbReference type="WBParaSite" id="MCU_007147-RA">
    <property type="protein sequence ID" value="MCU_007147-RA"/>
    <property type="gene ID" value="MCU_007147"/>
</dbReference>